<gene>
    <name evidence="1" type="ORF">C2845_PM02G33180</name>
</gene>
<name>A0A3L6S8X8_PANMI</name>
<evidence type="ECO:0000313" key="2">
    <source>
        <dbReference type="Proteomes" id="UP000275267"/>
    </source>
</evidence>
<protein>
    <submittedName>
        <fullName evidence="1">Uncharacterized protein</fullName>
    </submittedName>
</protein>
<dbReference type="Proteomes" id="UP000275267">
    <property type="component" value="Unassembled WGS sequence"/>
</dbReference>
<proteinExistence type="predicted"/>
<comment type="caution">
    <text evidence="1">The sequence shown here is derived from an EMBL/GenBank/DDBJ whole genome shotgun (WGS) entry which is preliminary data.</text>
</comment>
<dbReference type="AlphaFoldDB" id="A0A3L6S8X8"/>
<sequence>MASPSPPSWVILGMAPRVSAELHPVPDVSLALAAPPRVTRLTVAPTVFAADPDPQARIADPCVLAADPSGLFLVLAPPSVSERPPTEARVHRGPDGVEHTIHVGRIPTPACFVLDALQNCGS</sequence>
<accession>A0A3L6S8X8</accession>
<evidence type="ECO:0000313" key="1">
    <source>
        <dbReference type="EMBL" id="RLN17467.1"/>
    </source>
</evidence>
<keyword evidence="2" id="KW-1185">Reference proteome</keyword>
<organism evidence="1 2">
    <name type="scientific">Panicum miliaceum</name>
    <name type="common">Proso millet</name>
    <name type="synonym">Broomcorn millet</name>
    <dbReference type="NCBI Taxonomy" id="4540"/>
    <lineage>
        <taxon>Eukaryota</taxon>
        <taxon>Viridiplantae</taxon>
        <taxon>Streptophyta</taxon>
        <taxon>Embryophyta</taxon>
        <taxon>Tracheophyta</taxon>
        <taxon>Spermatophyta</taxon>
        <taxon>Magnoliopsida</taxon>
        <taxon>Liliopsida</taxon>
        <taxon>Poales</taxon>
        <taxon>Poaceae</taxon>
        <taxon>PACMAD clade</taxon>
        <taxon>Panicoideae</taxon>
        <taxon>Panicodae</taxon>
        <taxon>Paniceae</taxon>
        <taxon>Panicinae</taxon>
        <taxon>Panicum</taxon>
        <taxon>Panicum sect. Panicum</taxon>
    </lineage>
</organism>
<dbReference type="EMBL" id="PQIB02000005">
    <property type="protein sequence ID" value="RLN17467.1"/>
    <property type="molecule type" value="Genomic_DNA"/>
</dbReference>
<reference evidence="2" key="1">
    <citation type="journal article" date="2019" name="Nat. Commun.">
        <title>The genome of broomcorn millet.</title>
        <authorList>
            <person name="Zou C."/>
            <person name="Miki D."/>
            <person name="Li D."/>
            <person name="Tang Q."/>
            <person name="Xiao L."/>
            <person name="Rajput S."/>
            <person name="Deng P."/>
            <person name="Jia W."/>
            <person name="Huang R."/>
            <person name="Zhang M."/>
            <person name="Sun Y."/>
            <person name="Hu J."/>
            <person name="Fu X."/>
            <person name="Schnable P.S."/>
            <person name="Li F."/>
            <person name="Zhang H."/>
            <person name="Feng B."/>
            <person name="Zhu X."/>
            <person name="Liu R."/>
            <person name="Schnable J.C."/>
            <person name="Zhu J.-K."/>
            <person name="Zhang H."/>
        </authorList>
    </citation>
    <scope>NUCLEOTIDE SEQUENCE [LARGE SCALE GENOMIC DNA]</scope>
</reference>